<protein>
    <submittedName>
        <fullName evidence="1">Uncharacterized protein</fullName>
    </submittedName>
</protein>
<proteinExistence type="predicted"/>
<sequence length="68" mass="7467">MEANDVGEEGLGDGLCGVGVRQWDEVAVFAEAVHHGEDDRLALHFGQRLDEVDADVGPNSGRHRQWLQ</sequence>
<dbReference type="Proteomes" id="UP000479710">
    <property type="component" value="Unassembled WGS sequence"/>
</dbReference>
<name>A0A6G1EAR1_9ORYZ</name>
<keyword evidence="2" id="KW-1185">Reference proteome</keyword>
<dbReference type="EMBL" id="SPHZ02000004">
    <property type="protein sequence ID" value="KAF0921878.1"/>
    <property type="molecule type" value="Genomic_DNA"/>
</dbReference>
<accession>A0A6G1EAR1</accession>
<evidence type="ECO:0000313" key="1">
    <source>
        <dbReference type="EMBL" id="KAF0921878.1"/>
    </source>
</evidence>
<organism evidence="1 2">
    <name type="scientific">Oryza meyeriana var. granulata</name>
    <dbReference type="NCBI Taxonomy" id="110450"/>
    <lineage>
        <taxon>Eukaryota</taxon>
        <taxon>Viridiplantae</taxon>
        <taxon>Streptophyta</taxon>
        <taxon>Embryophyta</taxon>
        <taxon>Tracheophyta</taxon>
        <taxon>Spermatophyta</taxon>
        <taxon>Magnoliopsida</taxon>
        <taxon>Liliopsida</taxon>
        <taxon>Poales</taxon>
        <taxon>Poaceae</taxon>
        <taxon>BOP clade</taxon>
        <taxon>Oryzoideae</taxon>
        <taxon>Oryzeae</taxon>
        <taxon>Oryzinae</taxon>
        <taxon>Oryza</taxon>
        <taxon>Oryza meyeriana</taxon>
    </lineage>
</organism>
<evidence type="ECO:0000313" key="2">
    <source>
        <dbReference type="Proteomes" id="UP000479710"/>
    </source>
</evidence>
<gene>
    <name evidence="1" type="ORF">E2562_020338</name>
</gene>
<dbReference type="AlphaFoldDB" id="A0A6G1EAR1"/>
<comment type="caution">
    <text evidence="1">The sequence shown here is derived from an EMBL/GenBank/DDBJ whole genome shotgun (WGS) entry which is preliminary data.</text>
</comment>
<reference evidence="1 2" key="1">
    <citation type="submission" date="2019-11" db="EMBL/GenBank/DDBJ databases">
        <title>Whole genome sequence of Oryza granulata.</title>
        <authorList>
            <person name="Li W."/>
        </authorList>
    </citation>
    <scope>NUCLEOTIDE SEQUENCE [LARGE SCALE GENOMIC DNA]</scope>
    <source>
        <strain evidence="2">cv. Menghai</strain>
        <tissue evidence="1">Leaf</tissue>
    </source>
</reference>